<evidence type="ECO:0000313" key="3">
    <source>
        <dbReference type="EMBL" id="OPL33248.1"/>
    </source>
</evidence>
<evidence type="ECO:0000256" key="1">
    <source>
        <dbReference type="ARBA" id="ARBA00008306"/>
    </source>
</evidence>
<keyword evidence="4" id="KW-1185">Reference proteome</keyword>
<organism evidence="3 4">
    <name type="scientific">Mytilus galloprovincialis</name>
    <name type="common">Mediterranean mussel</name>
    <dbReference type="NCBI Taxonomy" id="29158"/>
    <lineage>
        <taxon>Eukaryota</taxon>
        <taxon>Metazoa</taxon>
        <taxon>Spiralia</taxon>
        <taxon>Lophotrochozoa</taxon>
        <taxon>Mollusca</taxon>
        <taxon>Bivalvia</taxon>
        <taxon>Autobranchia</taxon>
        <taxon>Pteriomorphia</taxon>
        <taxon>Mytilida</taxon>
        <taxon>Mytiloidea</taxon>
        <taxon>Mytilidae</taxon>
        <taxon>Mytilinae</taxon>
        <taxon>Mytilus</taxon>
    </lineage>
</organism>
<dbReference type="InterPro" id="IPR003734">
    <property type="entry name" value="DUF155"/>
</dbReference>
<feature type="domain" description="DUF155" evidence="2">
    <location>
        <begin position="174"/>
        <end position="353"/>
    </location>
</feature>
<dbReference type="EMBL" id="KV584006">
    <property type="protein sequence ID" value="OPL33248.1"/>
    <property type="molecule type" value="Genomic_DNA"/>
</dbReference>
<reference evidence="3 4" key="1">
    <citation type="journal article" date="2016" name="PLoS ONE">
        <title>A First Insight into the Genome of the Filter-Feeder Mussel Mytilus galloprovincialis.</title>
        <authorList>
            <person name="Murgarella M."/>
            <person name="Puiu D."/>
            <person name="Novoa B."/>
            <person name="Figueras A."/>
            <person name="Posada D."/>
            <person name="Canchaya C."/>
        </authorList>
    </citation>
    <scope>NUCLEOTIDE SEQUENCE [LARGE SCALE GENOMIC DNA]</scope>
    <source>
        <tissue evidence="3">Muscle</tissue>
    </source>
</reference>
<evidence type="ECO:0000259" key="2">
    <source>
        <dbReference type="Pfam" id="PF02582"/>
    </source>
</evidence>
<dbReference type="GO" id="GO:0070131">
    <property type="term" value="P:positive regulation of mitochondrial translation"/>
    <property type="evidence" value="ECO:0007669"/>
    <property type="project" value="TreeGrafter"/>
</dbReference>
<proteinExistence type="inferred from homology"/>
<evidence type="ECO:0000313" key="4">
    <source>
        <dbReference type="Proteomes" id="UP000266721"/>
    </source>
</evidence>
<dbReference type="GO" id="GO:0005739">
    <property type="term" value="C:mitochondrion"/>
    <property type="evidence" value="ECO:0007669"/>
    <property type="project" value="UniProtKB-ARBA"/>
</dbReference>
<dbReference type="Proteomes" id="UP000266721">
    <property type="component" value="Unassembled WGS sequence"/>
</dbReference>
<dbReference type="Pfam" id="PF02582">
    <property type="entry name" value="DUF155"/>
    <property type="match status" value="1"/>
</dbReference>
<dbReference type="InterPro" id="IPR051624">
    <property type="entry name" value="RMD1/Sad1-interacting"/>
</dbReference>
<dbReference type="PANTHER" id="PTHR16255:SF1">
    <property type="entry name" value="REQUIRED FOR MEIOTIC NUCLEAR DIVISION PROTEIN 1 HOMOLOG"/>
    <property type="match status" value="1"/>
</dbReference>
<gene>
    <name evidence="3" type="ORF">AM593_05005</name>
</gene>
<protein>
    <recommendedName>
        <fullName evidence="2">DUF155 domain-containing protein</fullName>
    </recommendedName>
</protein>
<name>A0A3L5TUC9_MYTGA</name>
<dbReference type="PANTHER" id="PTHR16255">
    <property type="entry name" value="REQUIRED FOR MEIOTIC NUCLEAR DIVISION PROTEIN 1 HOMOLOG"/>
    <property type="match status" value="1"/>
</dbReference>
<comment type="similarity">
    <text evidence="1">Belongs to the RMD1/sif2 family.</text>
</comment>
<dbReference type="AlphaFoldDB" id="A0A3L5TUC9"/>
<accession>A0A3L5TUC9</accession>
<sequence length="384" mass="44968">LKIITMVCRNILSSARIIAQSLNSYTNTKSRVLWKASQCTNMMSPKTSNHRHYTYSLHRNIMSTISKGDNSKVVCPCQCHRGMATKGKQSPKQVTALTVTRLKKKRVKEEKEKEGYMKVFAYPLTERVIDLENLKRIIGSQAVYKVTQVMDDMEDLLHLTSKYIIGEADRTKEVFIFREGSMVCWNVPELERRAILTFLHRHIDEPYSFDQIYEEEEWMEYSSSKNFSCLQGDVLFIQDLDHIDVTETINPHKYAFSNALAQTVKLAVWESALESLVDSIEPINRVLKLEKKVPCKRREILKMHGEIFELRFQMNLNSELLNTPDFYWEKHHALETLYKHLYNHLDIGRRTKVSNYIKRKSNKCIMGNIFEMITKRLIGNKFPK</sequence>
<feature type="non-terminal residue" evidence="3">
    <location>
        <position position="1"/>
    </location>
</feature>
<comment type="caution">
    <text evidence="3">The sequence shown here is derived from an EMBL/GenBank/DDBJ whole genome shotgun (WGS) entry which is preliminary data.</text>
</comment>